<dbReference type="InterPro" id="IPR000477">
    <property type="entry name" value="RT_dom"/>
</dbReference>
<evidence type="ECO:0000313" key="2">
    <source>
        <dbReference type="EMBL" id="KAF2324181.1"/>
    </source>
</evidence>
<organism evidence="2 3">
    <name type="scientific">Hevea brasiliensis</name>
    <name type="common">Para rubber tree</name>
    <name type="synonym">Siphonia brasiliensis</name>
    <dbReference type="NCBI Taxonomy" id="3981"/>
    <lineage>
        <taxon>Eukaryota</taxon>
        <taxon>Viridiplantae</taxon>
        <taxon>Streptophyta</taxon>
        <taxon>Embryophyta</taxon>
        <taxon>Tracheophyta</taxon>
        <taxon>Spermatophyta</taxon>
        <taxon>Magnoliopsida</taxon>
        <taxon>eudicotyledons</taxon>
        <taxon>Gunneridae</taxon>
        <taxon>Pentapetalae</taxon>
        <taxon>rosids</taxon>
        <taxon>fabids</taxon>
        <taxon>Malpighiales</taxon>
        <taxon>Euphorbiaceae</taxon>
        <taxon>Crotonoideae</taxon>
        <taxon>Micrandreae</taxon>
        <taxon>Hevea</taxon>
    </lineage>
</organism>
<evidence type="ECO:0000313" key="3">
    <source>
        <dbReference type="Proteomes" id="UP000467840"/>
    </source>
</evidence>
<dbReference type="InterPro" id="IPR052343">
    <property type="entry name" value="Retrotransposon-Effector_Assoc"/>
</dbReference>
<dbReference type="Pfam" id="PF00078">
    <property type="entry name" value="RVT_1"/>
    <property type="match status" value="1"/>
</dbReference>
<accession>A0A6A6NGB8</accession>
<evidence type="ECO:0000259" key="1">
    <source>
        <dbReference type="Pfam" id="PF00078"/>
    </source>
</evidence>
<comment type="caution">
    <text evidence="2">The sequence shown here is derived from an EMBL/GenBank/DDBJ whole genome shotgun (WGS) entry which is preliminary data.</text>
</comment>
<dbReference type="Proteomes" id="UP000467840">
    <property type="component" value="Chromosome 5"/>
</dbReference>
<dbReference type="PANTHER" id="PTHR46890">
    <property type="entry name" value="NON-LTR RETROLELEMENT REVERSE TRANSCRIPTASE-LIKE PROTEIN-RELATED"/>
    <property type="match status" value="1"/>
</dbReference>
<keyword evidence="3" id="KW-1185">Reference proteome</keyword>
<dbReference type="PANTHER" id="PTHR46890:SF48">
    <property type="entry name" value="RNA-DIRECTED DNA POLYMERASE"/>
    <property type="match status" value="1"/>
</dbReference>
<gene>
    <name evidence="2" type="ORF">GH714_009418</name>
</gene>
<dbReference type="EMBL" id="JAAGAX010000001">
    <property type="protein sequence ID" value="KAF2324181.1"/>
    <property type="molecule type" value="Genomic_DNA"/>
</dbReference>
<feature type="domain" description="Reverse transcriptase" evidence="1">
    <location>
        <begin position="40"/>
        <end position="141"/>
    </location>
</feature>
<proteinExistence type="predicted"/>
<sequence length="176" mass="20196">MHKEFNFHVLQDYEAIRQSGHLPEGINHTHICLLPKVKSPKFIGQYGPINLCNVIFKIISKVIANRLKEIFGGVMDEAQSAFMRRHLITDIVLVVFELFHHMKMRGHLYRPSMSLKLDVVKDYDRVEWPYLEVVMLRLGLSLVSVSLVMNCVKIVSYVILLNGTHVGPFSLTKGTH</sequence>
<name>A0A6A6NGB8_HEVBR</name>
<reference evidence="2 3" key="1">
    <citation type="journal article" date="2020" name="Mol. Plant">
        <title>The Chromosome-Based Rubber Tree Genome Provides New Insights into Spurge Genome Evolution and Rubber Biosynthesis.</title>
        <authorList>
            <person name="Liu J."/>
            <person name="Shi C."/>
            <person name="Shi C.C."/>
            <person name="Li W."/>
            <person name="Zhang Q.J."/>
            <person name="Zhang Y."/>
            <person name="Li K."/>
            <person name="Lu H.F."/>
            <person name="Shi C."/>
            <person name="Zhu S.T."/>
            <person name="Xiao Z.Y."/>
            <person name="Nan H."/>
            <person name="Yue Y."/>
            <person name="Zhu X.G."/>
            <person name="Wu Y."/>
            <person name="Hong X.N."/>
            <person name="Fan G.Y."/>
            <person name="Tong Y."/>
            <person name="Zhang D."/>
            <person name="Mao C.L."/>
            <person name="Liu Y.L."/>
            <person name="Hao S.J."/>
            <person name="Liu W.Q."/>
            <person name="Lv M.Q."/>
            <person name="Zhang H.B."/>
            <person name="Liu Y."/>
            <person name="Hu-Tang G.R."/>
            <person name="Wang J.P."/>
            <person name="Wang J.H."/>
            <person name="Sun Y.H."/>
            <person name="Ni S.B."/>
            <person name="Chen W.B."/>
            <person name="Zhang X.C."/>
            <person name="Jiao Y.N."/>
            <person name="Eichler E.E."/>
            <person name="Li G.H."/>
            <person name="Liu X."/>
            <person name="Gao L.Z."/>
        </authorList>
    </citation>
    <scope>NUCLEOTIDE SEQUENCE [LARGE SCALE GENOMIC DNA]</scope>
    <source>
        <strain evidence="3">cv. GT1</strain>
        <tissue evidence="2">Leaf</tissue>
    </source>
</reference>
<dbReference type="AlphaFoldDB" id="A0A6A6NGB8"/>
<protein>
    <recommendedName>
        <fullName evidence="1">Reverse transcriptase domain-containing protein</fullName>
    </recommendedName>
</protein>